<feature type="non-terminal residue" evidence="2">
    <location>
        <position position="1"/>
    </location>
</feature>
<feature type="region of interest" description="Disordered" evidence="1">
    <location>
        <begin position="17"/>
        <end position="57"/>
    </location>
</feature>
<evidence type="ECO:0000256" key="1">
    <source>
        <dbReference type="SAM" id="MobiDB-lite"/>
    </source>
</evidence>
<feature type="compositionally biased region" description="Basic and acidic residues" evidence="1">
    <location>
        <begin position="17"/>
        <end position="36"/>
    </location>
</feature>
<organism evidence="2 3">
    <name type="scientific">Ooceraea biroi</name>
    <name type="common">Clonal raider ant</name>
    <name type="synonym">Cerapachys biroi</name>
    <dbReference type="NCBI Taxonomy" id="2015173"/>
    <lineage>
        <taxon>Eukaryota</taxon>
        <taxon>Metazoa</taxon>
        <taxon>Ecdysozoa</taxon>
        <taxon>Arthropoda</taxon>
        <taxon>Hexapoda</taxon>
        <taxon>Insecta</taxon>
        <taxon>Pterygota</taxon>
        <taxon>Neoptera</taxon>
        <taxon>Endopterygota</taxon>
        <taxon>Hymenoptera</taxon>
        <taxon>Apocrita</taxon>
        <taxon>Aculeata</taxon>
        <taxon>Formicoidea</taxon>
        <taxon>Formicidae</taxon>
        <taxon>Dorylinae</taxon>
        <taxon>Ooceraea</taxon>
    </lineage>
</organism>
<name>A0A026X0J0_OOCBI</name>
<gene>
    <name evidence="2" type="ORF">X777_13116</name>
</gene>
<evidence type="ECO:0000313" key="2">
    <source>
        <dbReference type="EMBL" id="EZA60914.1"/>
    </source>
</evidence>
<proteinExistence type="predicted"/>
<dbReference type="EMBL" id="KK107064">
    <property type="protein sequence ID" value="EZA60914.1"/>
    <property type="molecule type" value="Genomic_DNA"/>
</dbReference>
<evidence type="ECO:0000313" key="3">
    <source>
        <dbReference type="Proteomes" id="UP000053097"/>
    </source>
</evidence>
<accession>A0A026X0J0</accession>
<dbReference type="AlphaFoldDB" id="A0A026X0J0"/>
<sequence length="81" mass="8948">ETGAEFIVSVAMRGRGWEEVRAGREGQQGREKEERKTRRSNTPDAIPAPRTGIDPSRVESRVLPSPFVCLLARVCVGGIDR</sequence>
<protein>
    <submittedName>
        <fullName evidence="2">Uncharacterized protein</fullName>
    </submittedName>
</protein>
<reference evidence="2 3" key="1">
    <citation type="journal article" date="2014" name="Curr. Biol.">
        <title>The genome of the clonal raider ant Cerapachys biroi.</title>
        <authorList>
            <person name="Oxley P.R."/>
            <person name="Ji L."/>
            <person name="Fetter-Pruneda I."/>
            <person name="McKenzie S.K."/>
            <person name="Li C."/>
            <person name="Hu H."/>
            <person name="Zhang G."/>
            <person name="Kronauer D.J."/>
        </authorList>
    </citation>
    <scope>NUCLEOTIDE SEQUENCE [LARGE SCALE GENOMIC DNA]</scope>
</reference>
<keyword evidence="3" id="KW-1185">Reference proteome</keyword>
<dbReference type="Proteomes" id="UP000053097">
    <property type="component" value="Unassembled WGS sequence"/>
</dbReference>